<dbReference type="Proteomes" id="UP001303222">
    <property type="component" value="Unassembled WGS sequence"/>
</dbReference>
<reference evidence="2" key="2">
    <citation type="submission" date="2023-06" db="EMBL/GenBank/DDBJ databases">
        <authorList>
            <consortium name="Lawrence Berkeley National Laboratory"/>
            <person name="Mondo S.J."/>
            <person name="Hensen N."/>
            <person name="Bonometti L."/>
            <person name="Westerberg I."/>
            <person name="Brannstrom I.O."/>
            <person name="Guillou S."/>
            <person name="Cros-Aarteil S."/>
            <person name="Calhoun S."/>
            <person name="Haridas S."/>
            <person name="Kuo A."/>
            <person name="Pangilinan J."/>
            <person name="Riley R."/>
            <person name="Labutti K."/>
            <person name="Andreopoulos B."/>
            <person name="Lipzen A."/>
            <person name="Chen C."/>
            <person name="Yanf M."/>
            <person name="Daum C."/>
            <person name="Ng V."/>
            <person name="Clum A."/>
            <person name="Steindorff A."/>
            <person name="Ohm R."/>
            <person name="Martin F."/>
            <person name="Silar P."/>
            <person name="Natvig D."/>
            <person name="Lalanne C."/>
            <person name="Gautier V."/>
            <person name="Ament-Velasquez S.L."/>
            <person name="Kruys A."/>
            <person name="Hutchinson M.I."/>
            <person name="Powell A.J."/>
            <person name="Barry K."/>
            <person name="Miller A.N."/>
            <person name="Grigoriev I.V."/>
            <person name="Debuchy R."/>
            <person name="Gladieux P."/>
            <person name="Thoren M.H."/>
            <person name="Johannesson H."/>
        </authorList>
    </citation>
    <scope>NUCLEOTIDE SEQUENCE</scope>
    <source>
        <strain evidence="2">CBS 626.80</strain>
    </source>
</reference>
<gene>
    <name evidence="2" type="ORF">QBC32DRAFT_327065</name>
</gene>
<accession>A0AAN6NQL5</accession>
<evidence type="ECO:0000256" key="1">
    <source>
        <dbReference type="SAM" id="MobiDB-lite"/>
    </source>
</evidence>
<dbReference type="AlphaFoldDB" id="A0AAN6NQL5"/>
<dbReference type="EMBL" id="MU859219">
    <property type="protein sequence ID" value="KAK3949334.1"/>
    <property type="molecule type" value="Genomic_DNA"/>
</dbReference>
<feature type="region of interest" description="Disordered" evidence="1">
    <location>
        <begin position="30"/>
        <end position="62"/>
    </location>
</feature>
<feature type="compositionally biased region" description="Polar residues" evidence="1">
    <location>
        <begin position="33"/>
        <end position="51"/>
    </location>
</feature>
<evidence type="ECO:0000313" key="2">
    <source>
        <dbReference type="EMBL" id="KAK3949334.1"/>
    </source>
</evidence>
<keyword evidence="3" id="KW-1185">Reference proteome</keyword>
<feature type="region of interest" description="Disordered" evidence="1">
    <location>
        <begin position="91"/>
        <end position="117"/>
    </location>
</feature>
<comment type="caution">
    <text evidence="2">The sequence shown here is derived from an EMBL/GenBank/DDBJ whole genome shotgun (WGS) entry which is preliminary data.</text>
</comment>
<proteinExistence type="predicted"/>
<name>A0AAN6NQL5_9PEZI</name>
<feature type="compositionally biased region" description="Acidic residues" evidence="1">
    <location>
        <begin position="107"/>
        <end position="116"/>
    </location>
</feature>
<feature type="region of interest" description="Disordered" evidence="1">
    <location>
        <begin position="210"/>
        <end position="231"/>
    </location>
</feature>
<protein>
    <submittedName>
        <fullName evidence="2">Uncharacterized protein</fullName>
    </submittedName>
</protein>
<evidence type="ECO:0000313" key="3">
    <source>
        <dbReference type="Proteomes" id="UP001303222"/>
    </source>
</evidence>
<organism evidence="2 3">
    <name type="scientific">Pseudoneurospora amorphoporcata</name>
    <dbReference type="NCBI Taxonomy" id="241081"/>
    <lineage>
        <taxon>Eukaryota</taxon>
        <taxon>Fungi</taxon>
        <taxon>Dikarya</taxon>
        <taxon>Ascomycota</taxon>
        <taxon>Pezizomycotina</taxon>
        <taxon>Sordariomycetes</taxon>
        <taxon>Sordariomycetidae</taxon>
        <taxon>Sordariales</taxon>
        <taxon>Sordariaceae</taxon>
        <taxon>Pseudoneurospora</taxon>
    </lineage>
</organism>
<sequence>MKKDIAVTSHLYEHHVLTPNRPQGAVIKAARNSKPQISSKGAAENLTTLRQSAKDSANRHPSQLTAEQLDIVQAPKGDLFVVVGELLYSPDSSDGAPKSNTCTPDNSDGEQQEEEGPSVWASHLVCIKARSGRCNLLALVSKEEGTSWYFLSLPQSMNDWVAYYQEFTGCPDELQDSQHKRRRAAWKHRITAFCALFLGSDNRQVGDKTSAVRSGEEVSVPKTSAEVGQNTSNVEPAEHARVFQLTSACSTRLIQTRDLRNTKLRRSRKHARHMAEISIPFTQTIWKLQTGQLTKKHIREISRCVVEGFLVDKPALPPFKHQAFILNCSILARNAAKRKMAVVWDNIVEDAFDVAWNTTCPHPSGREAWSSEVIVIDD</sequence>
<reference evidence="2" key="1">
    <citation type="journal article" date="2023" name="Mol. Phylogenet. Evol.">
        <title>Genome-scale phylogeny and comparative genomics of the fungal order Sordariales.</title>
        <authorList>
            <person name="Hensen N."/>
            <person name="Bonometti L."/>
            <person name="Westerberg I."/>
            <person name="Brannstrom I.O."/>
            <person name="Guillou S."/>
            <person name="Cros-Aarteil S."/>
            <person name="Calhoun S."/>
            <person name="Haridas S."/>
            <person name="Kuo A."/>
            <person name="Mondo S."/>
            <person name="Pangilinan J."/>
            <person name="Riley R."/>
            <person name="LaButti K."/>
            <person name="Andreopoulos B."/>
            <person name="Lipzen A."/>
            <person name="Chen C."/>
            <person name="Yan M."/>
            <person name="Daum C."/>
            <person name="Ng V."/>
            <person name="Clum A."/>
            <person name="Steindorff A."/>
            <person name="Ohm R.A."/>
            <person name="Martin F."/>
            <person name="Silar P."/>
            <person name="Natvig D.O."/>
            <person name="Lalanne C."/>
            <person name="Gautier V."/>
            <person name="Ament-Velasquez S.L."/>
            <person name="Kruys A."/>
            <person name="Hutchinson M.I."/>
            <person name="Powell A.J."/>
            <person name="Barry K."/>
            <person name="Miller A.N."/>
            <person name="Grigoriev I.V."/>
            <person name="Debuchy R."/>
            <person name="Gladieux P."/>
            <person name="Hiltunen Thoren M."/>
            <person name="Johannesson H."/>
        </authorList>
    </citation>
    <scope>NUCLEOTIDE SEQUENCE</scope>
    <source>
        <strain evidence="2">CBS 626.80</strain>
    </source>
</reference>